<evidence type="ECO:0000256" key="3">
    <source>
        <dbReference type="ARBA" id="ARBA00022692"/>
    </source>
</evidence>
<comment type="subcellular location">
    <subcellularLocation>
        <location evidence="1">Membrane</location>
        <topology evidence="1">Multi-pass membrane protein</topology>
    </subcellularLocation>
</comment>
<evidence type="ECO:0000256" key="1">
    <source>
        <dbReference type="ARBA" id="ARBA00004141"/>
    </source>
</evidence>
<evidence type="ECO:0000313" key="8">
    <source>
        <dbReference type="EnsemblMetazoa" id="PPA09383.1"/>
    </source>
</evidence>
<dbReference type="InterPro" id="IPR046347">
    <property type="entry name" value="bZIP_sf"/>
</dbReference>
<dbReference type="InterPro" id="IPR004827">
    <property type="entry name" value="bZIP"/>
</dbReference>
<feature type="transmembrane region" description="Helical" evidence="7">
    <location>
        <begin position="489"/>
        <end position="510"/>
    </location>
</feature>
<dbReference type="GO" id="GO:0005886">
    <property type="term" value="C:plasma membrane"/>
    <property type="evidence" value="ECO:0000318"/>
    <property type="project" value="GO_Central"/>
</dbReference>
<proteinExistence type="inferred from homology"/>
<dbReference type="InterPro" id="IPR024041">
    <property type="entry name" value="NH4_transpt_AmtB-like_dom"/>
</dbReference>
<feature type="transmembrane region" description="Helical" evidence="7">
    <location>
        <begin position="257"/>
        <end position="278"/>
    </location>
</feature>
<dbReference type="SMART" id="SM00338">
    <property type="entry name" value="BRLZ"/>
    <property type="match status" value="1"/>
</dbReference>
<accession>A0A8R1U8D5</accession>
<dbReference type="EnsemblMetazoa" id="PPA09383.1">
    <property type="protein sequence ID" value="PPA09383.1"/>
    <property type="gene ID" value="WBGene00098937"/>
</dbReference>
<organism evidence="8 9">
    <name type="scientific">Pristionchus pacificus</name>
    <name type="common">Parasitic nematode worm</name>
    <dbReference type="NCBI Taxonomy" id="54126"/>
    <lineage>
        <taxon>Eukaryota</taxon>
        <taxon>Metazoa</taxon>
        <taxon>Ecdysozoa</taxon>
        <taxon>Nematoda</taxon>
        <taxon>Chromadorea</taxon>
        <taxon>Rhabditida</taxon>
        <taxon>Rhabditina</taxon>
        <taxon>Diplogasteromorpha</taxon>
        <taxon>Diplogasteroidea</taxon>
        <taxon>Neodiplogasteridae</taxon>
        <taxon>Pristionchus</taxon>
    </lineage>
</organism>
<accession>A0A2A6C074</accession>
<dbReference type="Gene3D" id="1.10.3430.10">
    <property type="entry name" value="Ammonium transporter AmtB like domains"/>
    <property type="match status" value="1"/>
</dbReference>
<feature type="transmembrane region" description="Helical" evidence="7">
    <location>
        <begin position="522"/>
        <end position="545"/>
    </location>
</feature>
<keyword evidence="5 7" id="KW-0472">Membrane</keyword>
<feature type="transmembrane region" description="Helical" evidence="7">
    <location>
        <begin position="421"/>
        <end position="440"/>
    </location>
</feature>
<dbReference type="Proteomes" id="UP000005239">
    <property type="component" value="Unassembled WGS sequence"/>
</dbReference>
<protein>
    <submittedName>
        <fullName evidence="8">Rhr-1</fullName>
    </submittedName>
</protein>
<sequence>MDSFSDHSFLGTGSSSSGFFGNGGDSSSLSASISAAISSSTSDRSSASPPGRNIIQKAEGKKKQLVKDDAYWMRRKKNNDAAKRSRDIRKTREDEMAQRASILERENWRLKMEVETLRAETDQLRDIFFTSATTSSSSQMDDSGLARLIASNHNNNNNGSVGGFSGLGLGSLGAGLGSLGSGALSTTSSLGAPSGLSSLDLSPSSSCVSSSTSPASPSSTILRPVPIHPFSVIARTSVLVAPSSADMGHSPAQTYQFTVLMVVIHTVFLILFGLYVTFDEKYAMPNATDDNTMLNTKYPNYTDTHVMIFVGFGFLMTFLKRYGFSAVSINMLLACVTIEWGILCRGFLTEHFAETGKITLNVEQLLEADFAAAVILISMGVMLGKLSPIQYVIMVLIETPAAIAAEHLVEEVFKINDVGDSIVVHVFGAYFGIACSLAFAKKKQRGHEYDGSIYHTDIFAMIGALFLWVSWPSFNAATAEPAEAHHRAIINTLLSLVGCTITTFLTSQLFEPHVRTCANVVLDPILSLALGSFSGVISVLGYIYLTPFLSARLGMHDTCGVHNLHGMPGVLAGLFSAVMAVAYPKERFGPSLSSIYPAMANDGQTESGQALMQLAGLGTVLGCSLIAGAVTGVLLRAPFLNQVRDEEYFADGDYFHTPDDYDFTTRIAERIKHVSVLEDEHKTKMTMA</sequence>
<evidence type="ECO:0000256" key="4">
    <source>
        <dbReference type="ARBA" id="ARBA00022989"/>
    </source>
</evidence>
<feature type="region of interest" description="Disordered" evidence="6">
    <location>
        <begin position="76"/>
        <end position="96"/>
    </location>
</feature>
<reference evidence="9" key="1">
    <citation type="journal article" date="2008" name="Nat. Genet.">
        <title>The Pristionchus pacificus genome provides a unique perspective on nematode lifestyle and parasitism.</title>
        <authorList>
            <person name="Dieterich C."/>
            <person name="Clifton S.W."/>
            <person name="Schuster L.N."/>
            <person name="Chinwalla A."/>
            <person name="Delehaunty K."/>
            <person name="Dinkelacker I."/>
            <person name="Fulton L."/>
            <person name="Fulton R."/>
            <person name="Godfrey J."/>
            <person name="Minx P."/>
            <person name="Mitreva M."/>
            <person name="Roeseler W."/>
            <person name="Tian H."/>
            <person name="Witte H."/>
            <person name="Yang S.P."/>
            <person name="Wilson R.K."/>
            <person name="Sommer R.J."/>
        </authorList>
    </citation>
    <scope>NUCLEOTIDE SEQUENCE [LARGE SCALE GENOMIC DNA]</scope>
    <source>
        <strain evidence="9">PS312</strain>
    </source>
</reference>
<dbReference type="GO" id="GO:0097272">
    <property type="term" value="P:ammonium homeostasis"/>
    <property type="evidence" value="ECO:0000318"/>
    <property type="project" value="GO_Central"/>
</dbReference>
<dbReference type="Pfam" id="PF07716">
    <property type="entry name" value="bZIP_2"/>
    <property type="match status" value="1"/>
</dbReference>
<dbReference type="SUPFAM" id="SSF111352">
    <property type="entry name" value="Ammonium transporter"/>
    <property type="match status" value="1"/>
</dbReference>
<dbReference type="Gene3D" id="1.20.5.170">
    <property type="match status" value="1"/>
</dbReference>
<feature type="compositionally biased region" description="Low complexity" evidence="6">
    <location>
        <begin position="1"/>
        <end position="48"/>
    </location>
</feature>
<gene>
    <name evidence="8" type="primary">WBGene00098937</name>
</gene>
<dbReference type="PANTHER" id="PTHR11730">
    <property type="entry name" value="AMMONIUM TRANSPORTER"/>
    <property type="match status" value="1"/>
</dbReference>
<dbReference type="PANTHER" id="PTHR11730:SF60">
    <property type="entry name" value="RH50, ISOFORM D"/>
    <property type="match status" value="1"/>
</dbReference>
<feature type="transmembrane region" description="Helical" evidence="7">
    <location>
        <begin position="331"/>
        <end position="348"/>
    </location>
</feature>
<dbReference type="AlphaFoldDB" id="A0A2A6C074"/>
<dbReference type="SUPFAM" id="SSF57959">
    <property type="entry name" value="Leucine zipper domain"/>
    <property type="match status" value="1"/>
</dbReference>
<feature type="transmembrane region" description="Helical" evidence="7">
    <location>
        <begin position="452"/>
        <end position="469"/>
    </location>
</feature>
<comment type="similarity">
    <text evidence="2">Belongs to the ammonium transporter (TC 2.A.49) family. Rh subfamily.</text>
</comment>
<feature type="region of interest" description="Disordered" evidence="6">
    <location>
        <begin position="1"/>
        <end position="62"/>
    </location>
</feature>
<dbReference type="InterPro" id="IPR029020">
    <property type="entry name" value="Ammonium/urea_transptr"/>
</dbReference>
<feature type="transmembrane region" description="Helical" evidence="7">
    <location>
        <begin position="614"/>
        <end position="635"/>
    </location>
</feature>
<dbReference type="InterPro" id="IPR002229">
    <property type="entry name" value="RhesusRHD"/>
</dbReference>
<dbReference type="FunFam" id="1.10.3430.10:FF:000012">
    <property type="entry name" value="Rh type C glycoprotein"/>
    <property type="match status" value="1"/>
</dbReference>
<dbReference type="GO" id="GO:0003700">
    <property type="term" value="F:DNA-binding transcription factor activity"/>
    <property type="evidence" value="ECO:0007669"/>
    <property type="project" value="InterPro"/>
</dbReference>
<dbReference type="PROSITE" id="PS50217">
    <property type="entry name" value="BZIP"/>
    <property type="match status" value="1"/>
</dbReference>
<name>A0A2A6C074_PRIPA</name>
<keyword evidence="4 7" id="KW-1133">Transmembrane helix</keyword>
<evidence type="ECO:0000256" key="5">
    <source>
        <dbReference type="ARBA" id="ARBA00023136"/>
    </source>
</evidence>
<evidence type="ECO:0000256" key="2">
    <source>
        <dbReference type="ARBA" id="ARBA00011036"/>
    </source>
</evidence>
<evidence type="ECO:0000313" key="9">
    <source>
        <dbReference type="Proteomes" id="UP000005239"/>
    </source>
</evidence>
<dbReference type="GO" id="GO:0072488">
    <property type="term" value="P:ammonium transmembrane transport"/>
    <property type="evidence" value="ECO:0000318"/>
    <property type="project" value="GO_Central"/>
</dbReference>
<evidence type="ECO:0000256" key="7">
    <source>
        <dbReference type="SAM" id="Phobius"/>
    </source>
</evidence>
<evidence type="ECO:0000256" key="6">
    <source>
        <dbReference type="SAM" id="MobiDB-lite"/>
    </source>
</evidence>
<dbReference type="CDD" id="cd14695">
    <property type="entry name" value="bZIP_HLF"/>
    <property type="match status" value="1"/>
</dbReference>
<keyword evidence="3 7" id="KW-0812">Transmembrane</keyword>
<dbReference type="PRINTS" id="PR00342">
    <property type="entry name" value="RHESUSRHD"/>
</dbReference>
<keyword evidence="9" id="KW-1185">Reference proteome</keyword>
<feature type="transmembrane region" description="Helical" evidence="7">
    <location>
        <begin position="565"/>
        <end position="583"/>
    </location>
</feature>
<dbReference type="Pfam" id="PF00909">
    <property type="entry name" value="Ammonium_transp"/>
    <property type="match status" value="1"/>
</dbReference>
<reference evidence="8" key="2">
    <citation type="submission" date="2022-06" db="UniProtKB">
        <authorList>
            <consortium name="EnsemblMetazoa"/>
        </authorList>
    </citation>
    <scope>IDENTIFICATION</scope>
    <source>
        <strain evidence="8">PS312</strain>
    </source>
</reference>
<dbReference type="GO" id="GO:0008519">
    <property type="term" value="F:ammonium channel activity"/>
    <property type="evidence" value="ECO:0000318"/>
    <property type="project" value="GO_Central"/>
</dbReference>